<sequence>MSHSAEDDDPEGFAITGERAARDGGGEGIPAHDYVAEPLADDGDDRLVGDDEIEFDSDDAGDDGFDDDCDGADFDGDDFGGDAFGVK</sequence>
<feature type="region of interest" description="Disordered" evidence="1">
    <location>
        <begin position="1"/>
        <end position="87"/>
    </location>
</feature>
<reference evidence="2" key="1">
    <citation type="submission" date="2020-02" db="EMBL/GenBank/DDBJ databases">
        <title>The Isolation and identification of Lactobacillus and Bifidobacterium species from dairy as potential probiotics for calf scour mitigation.</title>
        <authorList>
            <person name="Dhadda K."/>
            <person name="Guan L."/>
            <person name="Chen Y."/>
            <person name="Malmuthuge N."/>
        </authorList>
    </citation>
    <scope>NUCLEOTIDE SEQUENCE</scope>
    <source>
        <strain evidence="2">B1</strain>
    </source>
</reference>
<dbReference type="EMBL" id="CP049772">
    <property type="protein sequence ID" value="UNL81489.1"/>
    <property type="molecule type" value="Genomic_DNA"/>
</dbReference>
<gene>
    <name evidence="2" type="ORF">G8B11_03560</name>
</gene>
<name>A0A9Q8QUV9_BIFLL</name>
<feature type="compositionally biased region" description="Acidic residues" evidence="1">
    <location>
        <begin position="39"/>
        <end position="80"/>
    </location>
</feature>
<feature type="compositionally biased region" description="Acidic residues" evidence="1">
    <location>
        <begin position="1"/>
        <end position="11"/>
    </location>
</feature>
<evidence type="ECO:0000313" key="2">
    <source>
        <dbReference type="EMBL" id="UNL81489.1"/>
    </source>
</evidence>
<evidence type="ECO:0000256" key="1">
    <source>
        <dbReference type="SAM" id="MobiDB-lite"/>
    </source>
</evidence>
<organism evidence="2 3">
    <name type="scientific">Bifidobacterium longum subsp. longum</name>
    <dbReference type="NCBI Taxonomy" id="1679"/>
    <lineage>
        <taxon>Bacteria</taxon>
        <taxon>Bacillati</taxon>
        <taxon>Actinomycetota</taxon>
        <taxon>Actinomycetes</taxon>
        <taxon>Bifidobacteriales</taxon>
        <taxon>Bifidobacteriaceae</taxon>
        <taxon>Bifidobacterium</taxon>
    </lineage>
</organism>
<dbReference type="AlphaFoldDB" id="A0A9Q8QUV9"/>
<evidence type="ECO:0000313" key="3">
    <source>
        <dbReference type="Proteomes" id="UP000829452"/>
    </source>
</evidence>
<proteinExistence type="predicted"/>
<protein>
    <submittedName>
        <fullName evidence="2">Uncharacterized protein</fullName>
    </submittedName>
</protein>
<accession>A0A9Q8QUV9</accession>
<dbReference type="RefSeq" id="WP_242078745.1">
    <property type="nucleotide sequence ID" value="NZ_CP049770.1"/>
</dbReference>
<dbReference type="Proteomes" id="UP000829452">
    <property type="component" value="Chromosome"/>
</dbReference>